<dbReference type="AlphaFoldDB" id="A0A369AKE4"/>
<dbReference type="SUPFAM" id="SSF51556">
    <property type="entry name" value="Metallo-dependent hydrolases"/>
    <property type="match status" value="1"/>
</dbReference>
<dbReference type="Pfam" id="PF01979">
    <property type="entry name" value="Amidohydro_1"/>
    <property type="match status" value="1"/>
</dbReference>
<dbReference type="PANTHER" id="PTHR11647">
    <property type="entry name" value="HYDRANTOINASE/DIHYDROPYRIMIDINASE FAMILY MEMBER"/>
    <property type="match status" value="1"/>
</dbReference>
<name>A0A369AKE4_9FIRM</name>
<keyword evidence="8" id="KW-1185">Reference proteome</keyword>
<dbReference type="SUPFAM" id="SSF51338">
    <property type="entry name" value="Composite domain of metallo-dependent hydrolases"/>
    <property type="match status" value="2"/>
</dbReference>
<dbReference type="EMBL" id="QPJT01000035">
    <property type="protein sequence ID" value="RCX09573.1"/>
    <property type="molecule type" value="Genomic_DNA"/>
</dbReference>
<keyword evidence="3" id="KW-0479">Metal-binding</keyword>
<sequence length="466" mass="52035">MLDLIIKNGTVVTPWSSFKADIAVKDSVIEAVGAASLFGRAKREIDAEGMYVLPGIIDPHTHFESPFMGCKGALDFYSGSIAGAFGGVTTFIDFTNSRAGHSVMASIRERREEMSKSCIDYGVHAKFVEAERPVLDEIKSIVEYGCPSFKMFMTYKKEGVMIDDEGMLSVMAEAKKWGGLPGVHAENNAIAESNVEKFIEEGRLEWEYFAKSKPNLCEMEAVQRVVLYARYTGCPLYIFHLSTAEGLSVIKQAQSEGVKVFTETCPHYLTLTREKYKQKDGHLYVMSPPLRGEQDLEAMWRGLGDGSISIIGSDDCTYSIEEKEMFLERDAEGNVKQDFTKIANGVQGIEARLMLLLEEGVNKGRITLNKLCEITSYNPAKTFGLYPQKGIIQKGSDADLVIIDPDKVREISHETLHHKVNYSIYDGRSVKGWPVVTIHRGRVIVENGEFLGSRGDGRFMKRKIRL</sequence>
<protein>
    <submittedName>
        <fullName evidence="7">Dihydropyrimidinase</fullName>
    </submittedName>
</protein>
<evidence type="ECO:0000313" key="8">
    <source>
        <dbReference type="Proteomes" id="UP000253034"/>
    </source>
</evidence>
<dbReference type="CDD" id="cd01314">
    <property type="entry name" value="D-HYD"/>
    <property type="match status" value="1"/>
</dbReference>
<dbReference type="InterPro" id="IPR050378">
    <property type="entry name" value="Metallo-dep_Hydrolases_sf"/>
</dbReference>
<dbReference type="Proteomes" id="UP000253034">
    <property type="component" value="Unassembled WGS sequence"/>
</dbReference>
<evidence type="ECO:0000313" key="7">
    <source>
        <dbReference type="EMBL" id="RCX09573.1"/>
    </source>
</evidence>
<dbReference type="GO" id="GO:0016812">
    <property type="term" value="F:hydrolase activity, acting on carbon-nitrogen (but not peptide) bonds, in cyclic amides"/>
    <property type="evidence" value="ECO:0007669"/>
    <property type="project" value="TreeGrafter"/>
</dbReference>
<dbReference type="NCBIfam" id="TIGR02033">
    <property type="entry name" value="D-hydantoinase"/>
    <property type="match status" value="1"/>
</dbReference>
<evidence type="ECO:0000259" key="6">
    <source>
        <dbReference type="Pfam" id="PF01979"/>
    </source>
</evidence>
<dbReference type="GO" id="GO:0005829">
    <property type="term" value="C:cytosol"/>
    <property type="evidence" value="ECO:0007669"/>
    <property type="project" value="TreeGrafter"/>
</dbReference>
<dbReference type="InterPro" id="IPR006680">
    <property type="entry name" value="Amidohydro-rel"/>
</dbReference>
<evidence type="ECO:0000256" key="5">
    <source>
        <dbReference type="PIRSR" id="PIRSR611778-50"/>
    </source>
</evidence>
<dbReference type="PANTHER" id="PTHR11647:SF1">
    <property type="entry name" value="COLLAPSIN RESPONSE MEDIATOR PROTEIN"/>
    <property type="match status" value="1"/>
</dbReference>
<comment type="caution">
    <text evidence="7">The sequence shown here is derived from an EMBL/GenBank/DDBJ whole genome shotgun (WGS) entry which is preliminary data.</text>
</comment>
<evidence type="ECO:0000256" key="1">
    <source>
        <dbReference type="ARBA" id="ARBA00001947"/>
    </source>
</evidence>
<comment type="PTM">
    <text evidence="5">Carbamylation allows a single lysine to coordinate two divalent metal cations.</text>
</comment>
<proteinExistence type="inferred from homology"/>
<organism evidence="7 8">
    <name type="scientific">Anaerobacterium chartisolvens</name>
    <dbReference type="NCBI Taxonomy" id="1297424"/>
    <lineage>
        <taxon>Bacteria</taxon>
        <taxon>Bacillati</taxon>
        <taxon>Bacillota</taxon>
        <taxon>Clostridia</taxon>
        <taxon>Eubacteriales</taxon>
        <taxon>Oscillospiraceae</taxon>
        <taxon>Anaerobacterium</taxon>
    </lineage>
</organism>
<dbReference type="Gene3D" id="2.30.40.10">
    <property type="entry name" value="Urease, subunit C, domain 1"/>
    <property type="match status" value="1"/>
</dbReference>
<evidence type="ECO:0000256" key="3">
    <source>
        <dbReference type="ARBA" id="ARBA00022723"/>
    </source>
</evidence>
<evidence type="ECO:0000256" key="2">
    <source>
        <dbReference type="ARBA" id="ARBA00008829"/>
    </source>
</evidence>
<dbReference type="OrthoDB" id="9765462at2"/>
<reference evidence="7 8" key="1">
    <citation type="submission" date="2018-07" db="EMBL/GenBank/DDBJ databases">
        <title>Genomic Encyclopedia of Type Strains, Phase IV (KMG-IV): sequencing the most valuable type-strain genomes for metagenomic binning, comparative biology and taxonomic classification.</title>
        <authorList>
            <person name="Goeker M."/>
        </authorList>
    </citation>
    <scope>NUCLEOTIDE SEQUENCE [LARGE SCALE GENOMIC DNA]</scope>
    <source>
        <strain evidence="7 8">DSM 27016</strain>
    </source>
</reference>
<comment type="cofactor">
    <cofactor evidence="1">
        <name>Zn(2+)</name>
        <dbReference type="ChEBI" id="CHEBI:29105"/>
    </cofactor>
</comment>
<dbReference type="InterPro" id="IPR011778">
    <property type="entry name" value="Hydantoinase/dihydroPyrase"/>
</dbReference>
<dbReference type="InterPro" id="IPR032466">
    <property type="entry name" value="Metal_Hydrolase"/>
</dbReference>
<dbReference type="FunFam" id="3.20.20.140:FF:000174">
    <property type="entry name" value="Dihydropyrimidinase-related protein 2"/>
    <property type="match status" value="1"/>
</dbReference>
<accession>A0A369AKE4</accession>
<gene>
    <name evidence="7" type="ORF">DFR58_1354</name>
</gene>
<feature type="domain" description="Amidohydrolase-related" evidence="6">
    <location>
        <begin position="51"/>
        <end position="443"/>
    </location>
</feature>
<comment type="similarity">
    <text evidence="2">Belongs to the metallo-dependent hydrolases superfamily. Hydantoinase/dihydropyrimidinase family.</text>
</comment>
<evidence type="ECO:0000256" key="4">
    <source>
        <dbReference type="ARBA" id="ARBA00022801"/>
    </source>
</evidence>
<dbReference type="RefSeq" id="WP_114299816.1">
    <property type="nucleotide sequence ID" value="NZ_QPJT01000035.1"/>
</dbReference>
<dbReference type="Gene3D" id="3.20.20.140">
    <property type="entry name" value="Metal-dependent hydrolases"/>
    <property type="match status" value="1"/>
</dbReference>
<feature type="modified residue" description="N6-carboxylysine" evidence="5">
    <location>
        <position position="150"/>
    </location>
</feature>
<keyword evidence="4" id="KW-0378">Hydrolase</keyword>
<dbReference type="InterPro" id="IPR011059">
    <property type="entry name" value="Metal-dep_hydrolase_composite"/>
</dbReference>
<dbReference type="GO" id="GO:0046872">
    <property type="term" value="F:metal ion binding"/>
    <property type="evidence" value="ECO:0007669"/>
    <property type="project" value="UniProtKB-KW"/>
</dbReference>